<evidence type="ECO:0000313" key="1">
    <source>
        <dbReference type="EMBL" id="OMO53970.1"/>
    </source>
</evidence>
<name>A0A1R3G7H6_COCAP</name>
<dbReference type="Proteomes" id="UP000188268">
    <property type="component" value="Unassembled WGS sequence"/>
</dbReference>
<sequence length="23" mass="2452">MACMSDGALPMSCHLMQLSSPQL</sequence>
<accession>A0A1R3G7H6</accession>
<keyword evidence="2" id="KW-1185">Reference proteome</keyword>
<comment type="caution">
    <text evidence="1">The sequence shown here is derived from an EMBL/GenBank/DDBJ whole genome shotgun (WGS) entry which is preliminary data.</text>
</comment>
<gene>
    <name evidence="1" type="ORF">CCACVL1_28175</name>
</gene>
<protein>
    <submittedName>
        <fullName evidence="1">Uncharacterized protein</fullName>
    </submittedName>
</protein>
<proteinExistence type="predicted"/>
<dbReference type="AlphaFoldDB" id="A0A1R3G7H6"/>
<reference evidence="1 2" key="1">
    <citation type="submission" date="2013-09" db="EMBL/GenBank/DDBJ databases">
        <title>Corchorus capsularis genome sequencing.</title>
        <authorList>
            <person name="Alam M."/>
            <person name="Haque M.S."/>
            <person name="Islam M.S."/>
            <person name="Emdad E.M."/>
            <person name="Islam M.M."/>
            <person name="Ahmed B."/>
            <person name="Halim A."/>
            <person name="Hossen Q.M.M."/>
            <person name="Hossain M.Z."/>
            <person name="Ahmed R."/>
            <person name="Khan M.M."/>
            <person name="Islam R."/>
            <person name="Rashid M.M."/>
            <person name="Khan S.A."/>
            <person name="Rahman M.S."/>
            <person name="Alam M."/>
        </authorList>
    </citation>
    <scope>NUCLEOTIDE SEQUENCE [LARGE SCALE GENOMIC DNA]</scope>
    <source>
        <strain evidence="2">cv. CVL-1</strain>
        <tissue evidence="1">Whole seedling</tissue>
    </source>
</reference>
<evidence type="ECO:0000313" key="2">
    <source>
        <dbReference type="Proteomes" id="UP000188268"/>
    </source>
</evidence>
<dbReference type="EMBL" id="AWWV01015067">
    <property type="protein sequence ID" value="OMO53970.1"/>
    <property type="molecule type" value="Genomic_DNA"/>
</dbReference>
<organism evidence="1 2">
    <name type="scientific">Corchorus capsularis</name>
    <name type="common">Jute</name>
    <dbReference type="NCBI Taxonomy" id="210143"/>
    <lineage>
        <taxon>Eukaryota</taxon>
        <taxon>Viridiplantae</taxon>
        <taxon>Streptophyta</taxon>
        <taxon>Embryophyta</taxon>
        <taxon>Tracheophyta</taxon>
        <taxon>Spermatophyta</taxon>
        <taxon>Magnoliopsida</taxon>
        <taxon>eudicotyledons</taxon>
        <taxon>Gunneridae</taxon>
        <taxon>Pentapetalae</taxon>
        <taxon>rosids</taxon>
        <taxon>malvids</taxon>
        <taxon>Malvales</taxon>
        <taxon>Malvaceae</taxon>
        <taxon>Grewioideae</taxon>
        <taxon>Apeibeae</taxon>
        <taxon>Corchorus</taxon>
    </lineage>
</organism>
<dbReference type="Gramene" id="OMO53970">
    <property type="protein sequence ID" value="OMO53970"/>
    <property type="gene ID" value="CCACVL1_28175"/>
</dbReference>